<dbReference type="AlphaFoldDB" id="A0A410G848"/>
<dbReference type="OrthoDB" id="9809720at2"/>
<protein>
    <submittedName>
        <fullName evidence="9">Cytochrome C</fullName>
    </submittedName>
</protein>
<proteinExistence type="predicted"/>
<keyword evidence="10" id="KW-1185">Reference proteome</keyword>
<evidence type="ECO:0000313" key="10">
    <source>
        <dbReference type="Proteomes" id="UP000283474"/>
    </source>
</evidence>
<dbReference type="KEGG" id="pus:CKA81_00295"/>
<dbReference type="InterPro" id="IPR036909">
    <property type="entry name" value="Cyt_c-like_dom_sf"/>
</dbReference>
<keyword evidence="1" id="KW-0813">Transport</keyword>
<evidence type="ECO:0000256" key="5">
    <source>
        <dbReference type="ARBA" id="ARBA00023004"/>
    </source>
</evidence>
<keyword evidence="5 6" id="KW-0408">Iron</keyword>
<dbReference type="SUPFAM" id="SSF46626">
    <property type="entry name" value="Cytochrome c"/>
    <property type="match status" value="2"/>
</dbReference>
<evidence type="ECO:0000256" key="4">
    <source>
        <dbReference type="ARBA" id="ARBA00022982"/>
    </source>
</evidence>
<dbReference type="PANTHER" id="PTHR37823:SF1">
    <property type="entry name" value="CYTOCHROME C-553-LIKE"/>
    <property type="match status" value="1"/>
</dbReference>
<dbReference type="GO" id="GO:0046872">
    <property type="term" value="F:metal ion binding"/>
    <property type="evidence" value="ECO:0007669"/>
    <property type="project" value="UniProtKB-KW"/>
</dbReference>
<evidence type="ECO:0000313" key="9">
    <source>
        <dbReference type="EMBL" id="QAA92460.1"/>
    </source>
</evidence>
<accession>A0A410G848</accession>
<dbReference type="GO" id="GO:0020037">
    <property type="term" value="F:heme binding"/>
    <property type="evidence" value="ECO:0007669"/>
    <property type="project" value="InterPro"/>
</dbReference>
<evidence type="ECO:0000256" key="7">
    <source>
        <dbReference type="SAM" id="MobiDB-lite"/>
    </source>
</evidence>
<evidence type="ECO:0000256" key="6">
    <source>
        <dbReference type="PROSITE-ProRule" id="PRU00433"/>
    </source>
</evidence>
<feature type="domain" description="Cytochrome c" evidence="8">
    <location>
        <begin position="43"/>
        <end position="127"/>
    </location>
</feature>
<dbReference type="PROSITE" id="PS51007">
    <property type="entry name" value="CYTC"/>
    <property type="match status" value="2"/>
</dbReference>
<dbReference type="RefSeq" id="WP_128353506.1">
    <property type="nucleotide sequence ID" value="NZ_CP022987.1"/>
</dbReference>
<dbReference type="EMBL" id="CP022987">
    <property type="protein sequence ID" value="QAA92460.1"/>
    <property type="molecule type" value="Genomic_DNA"/>
</dbReference>
<name>A0A410G848_9BURK</name>
<gene>
    <name evidence="9" type="ORF">CKA81_00295</name>
</gene>
<dbReference type="Gene3D" id="1.10.760.10">
    <property type="entry name" value="Cytochrome c-like domain"/>
    <property type="match status" value="2"/>
</dbReference>
<keyword evidence="4" id="KW-0249">Electron transport</keyword>
<keyword evidence="2 6" id="KW-0349">Heme</keyword>
<evidence type="ECO:0000256" key="2">
    <source>
        <dbReference type="ARBA" id="ARBA00022617"/>
    </source>
</evidence>
<organism evidence="9 10">
    <name type="scientific">Pollutimonas thiosulfatoxidans</name>
    <dbReference type="NCBI Taxonomy" id="2028345"/>
    <lineage>
        <taxon>Bacteria</taxon>
        <taxon>Pseudomonadati</taxon>
        <taxon>Pseudomonadota</taxon>
        <taxon>Betaproteobacteria</taxon>
        <taxon>Burkholderiales</taxon>
        <taxon>Alcaligenaceae</taxon>
        <taxon>Pollutimonas</taxon>
    </lineage>
</organism>
<dbReference type="InterPro" id="IPR051811">
    <property type="entry name" value="Cytochrome_c550/c551-like"/>
</dbReference>
<feature type="region of interest" description="Disordered" evidence="7">
    <location>
        <begin position="156"/>
        <end position="184"/>
    </location>
</feature>
<evidence type="ECO:0000256" key="1">
    <source>
        <dbReference type="ARBA" id="ARBA00022448"/>
    </source>
</evidence>
<sequence length="294" mass="31823">MNKRQTRIFAIASTAVASLLFLVLTVDSHRQFPELTNADSITEEVVRGQDVWHANNCINCHTIFGEGAYYAPDLTKITQHRGVPYLTAFMKDPSQFYDEQTHRRLMPNPNLNDQEISDVIAFMDWVSKVDNQGWPPRPILVTGGSIPGTDLSIAQQQERGEATVAEEGATGSLPPGARPVSPGNDPIALGQALFKTAVPTCAACHSTAPGVNLAGPTLAGLATRAEEVIASPDYKGKATTAEEFVHESIVDPSAYLHPGPMYSANSVSFMPTSYGKDLTSEQIDQLVAYLMSFK</sequence>
<keyword evidence="3 6" id="KW-0479">Metal-binding</keyword>
<feature type="domain" description="Cytochrome c" evidence="8">
    <location>
        <begin position="185"/>
        <end position="294"/>
    </location>
</feature>
<dbReference type="InterPro" id="IPR009056">
    <property type="entry name" value="Cyt_c-like_dom"/>
</dbReference>
<evidence type="ECO:0000256" key="3">
    <source>
        <dbReference type="ARBA" id="ARBA00022723"/>
    </source>
</evidence>
<reference evidence="9 10" key="1">
    <citation type="submission" date="2017-08" db="EMBL/GenBank/DDBJ databases">
        <authorList>
            <person name="Park S.-J."/>
            <person name="Kim H."/>
        </authorList>
    </citation>
    <scope>NUCLEOTIDE SEQUENCE [LARGE SCALE GENOMIC DNA]</scope>
    <source>
        <strain evidence="10">ye3</strain>
    </source>
</reference>
<dbReference type="Proteomes" id="UP000283474">
    <property type="component" value="Chromosome"/>
</dbReference>
<dbReference type="GO" id="GO:0009055">
    <property type="term" value="F:electron transfer activity"/>
    <property type="evidence" value="ECO:0007669"/>
    <property type="project" value="InterPro"/>
</dbReference>
<evidence type="ECO:0000259" key="8">
    <source>
        <dbReference type="PROSITE" id="PS51007"/>
    </source>
</evidence>
<dbReference type="PANTHER" id="PTHR37823">
    <property type="entry name" value="CYTOCHROME C-553-LIKE"/>
    <property type="match status" value="1"/>
</dbReference>
<dbReference type="Pfam" id="PF00034">
    <property type="entry name" value="Cytochrom_C"/>
    <property type="match status" value="2"/>
</dbReference>